<dbReference type="InterPro" id="IPR010211">
    <property type="entry name" value="Redox-sen_tscrpt-act_SoxR"/>
</dbReference>
<dbReference type="Pfam" id="PF13411">
    <property type="entry name" value="MerR_1"/>
    <property type="match status" value="1"/>
</dbReference>
<feature type="domain" description="HTH merR-type" evidence="6">
    <location>
        <begin position="13"/>
        <end position="79"/>
    </location>
</feature>
<sequence length="184" mass="19973">MPTQLSWKAKEATVGELAERAGVATSALRFYEREGLIRSRRTSGNQRRYSRDTLRRVAFIRASQRLGMPLASIREALALLPEGRTPTPADWAAVSECWRDDLNQRIALMEQLRDHLTDCIGCGCLSLTTCALVNHHDRLGEEGPGARALARPGGPDTSQAGEQQESADGDVRAGSGRCDVDAAG</sequence>
<dbReference type="PANTHER" id="PTHR30204">
    <property type="entry name" value="REDOX-CYCLING DRUG-SENSING TRANSCRIPTIONAL ACTIVATOR SOXR"/>
    <property type="match status" value="1"/>
</dbReference>
<gene>
    <name evidence="7" type="primary">soxR</name>
    <name evidence="7" type="ORF">NMN56_025355</name>
</gene>
<feature type="region of interest" description="Disordered" evidence="5">
    <location>
        <begin position="142"/>
        <end position="184"/>
    </location>
</feature>
<comment type="caution">
    <text evidence="7">The sequence shown here is derived from an EMBL/GenBank/DDBJ whole genome shotgun (WGS) entry which is preliminary data.</text>
</comment>
<dbReference type="Gene3D" id="1.10.1660.10">
    <property type="match status" value="1"/>
</dbReference>
<feature type="compositionally biased region" description="Low complexity" evidence="5">
    <location>
        <begin position="145"/>
        <end position="155"/>
    </location>
</feature>
<dbReference type="EMBL" id="JANCPR020000027">
    <property type="protein sequence ID" value="MDJ1135229.1"/>
    <property type="molecule type" value="Genomic_DNA"/>
</dbReference>
<keyword evidence="1" id="KW-0479">Metal-binding</keyword>
<evidence type="ECO:0000313" key="7">
    <source>
        <dbReference type="EMBL" id="MDJ1135229.1"/>
    </source>
</evidence>
<evidence type="ECO:0000313" key="8">
    <source>
        <dbReference type="Proteomes" id="UP001214441"/>
    </source>
</evidence>
<dbReference type="SMART" id="SM00422">
    <property type="entry name" value="HTH_MERR"/>
    <property type="match status" value="1"/>
</dbReference>
<reference evidence="7 8" key="1">
    <citation type="submission" date="2023-05" db="EMBL/GenBank/DDBJ databases">
        <title>Streptantibioticus silvisoli sp. nov., acidotolerant actinomycetes 1 from pine litter.</title>
        <authorList>
            <person name="Swiecimska M."/>
            <person name="Golinska P."/>
            <person name="Sangal V."/>
            <person name="Wachnowicz B."/>
            <person name="Goodfellow M."/>
        </authorList>
    </citation>
    <scope>NUCLEOTIDE SEQUENCE [LARGE SCALE GENOMIC DNA]</scope>
    <source>
        <strain evidence="7 8">DSM 42109</strain>
    </source>
</reference>
<feature type="compositionally biased region" description="Polar residues" evidence="5">
    <location>
        <begin position="156"/>
        <end position="166"/>
    </location>
</feature>
<dbReference type="CDD" id="cd01110">
    <property type="entry name" value="HTH_SoxR"/>
    <property type="match status" value="1"/>
</dbReference>
<keyword evidence="2" id="KW-0408">Iron</keyword>
<dbReference type="InterPro" id="IPR009061">
    <property type="entry name" value="DNA-bd_dom_put_sf"/>
</dbReference>
<evidence type="ECO:0000256" key="4">
    <source>
        <dbReference type="ARBA" id="ARBA00023125"/>
    </source>
</evidence>
<evidence type="ECO:0000256" key="3">
    <source>
        <dbReference type="ARBA" id="ARBA00023014"/>
    </source>
</evidence>
<protein>
    <submittedName>
        <fullName evidence="7">Redox-sensitive transcriptional activator SoxR</fullName>
    </submittedName>
</protein>
<dbReference type="PROSITE" id="PS50937">
    <property type="entry name" value="HTH_MERR_2"/>
    <property type="match status" value="1"/>
</dbReference>
<dbReference type="InterPro" id="IPR000551">
    <property type="entry name" value="MerR-type_HTH_dom"/>
</dbReference>
<dbReference type="PRINTS" id="PR00040">
    <property type="entry name" value="HTHMERR"/>
</dbReference>
<dbReference type="InterPro" id="IPR047057">
    <property type="entry name" value="MerR_fam"/>
</dbReference>
<dbReference type="RefSeq" id="WP_274040622.1">
    <property type="nucleotide sequence ID" value="NZ_JANCPR020000027.1"/>
</dbReference>
<evidence type="ECO:0000256" key="2">
    <source>
        <dbReference type="ARBA" id="ARBA00023004"/>
    </source>
</evidence>
<keyword evidence="8" id="KW-1185">Reference proteome</keyword>
<evidence type="ECO:0000259" key="6">
    <source>
        <dbReference type="PROSITE" id="PS50937"/>
    </source>
</evidence>
<evidence type="ECO:0000256" key="1">
    <source>
        <dbReference type="ARBA" id="ARBA00022714"/>
    </source>
</evidence>
<accession>A0ABT7A1M1</accession>
<proteinExistence type="predicted"/>
<dbReference type="PROSITE" id="PS00552">
    <property type="entry name" value="HTH_MERR_1"/>
    <property type="match status" value="1"/>
</dbReference>
<dbReference type="NCBIfam" id="TIGR01950">
    <property type="entry name" value="SoxR"/>
    <property type="match status" value="1"/>
</dbReference>
<dbReference type="SUPFAM" id="SSF46955">
    <property type="entry name" value="Putative DNA-binding domain"/>
    <property type="match status" value="1"/>
</dbReference>
<dbReference type="PANTHER" id="PTHR30204:SF0">
    <property type="entry name" value="REDOX-SENSITIVE TRANSCRIPTIONAL ACTIVATOR SOXR"/>
    <property type="match status" value="1"/>
</dbReference>
<keyword evidence="1" id="KW-0001">2Fe-2S</keyword>
<name>A0ABT7A1M1_9ACTN</name>
<organism evidence="7 8">
    <name type="scientific">Streptomyces iconiensis</name>
    <dbReference type="NCBI Taxonomy" id="1384038"/>
    <lineage>
        <taxon>Bacteria</taxon>
        <taxon>Bacillati</taxon>
        <taxon>Actinomycetota</taxon>
        <taxon>Actinomycetes</taxon>
        <taxon>Kitasatosporales</taxon>
        <taxon>Streptomycetaceae</taxon>
        <taxon>Streptomyces</taxon>
    </lineage>
</organism>
<evidence type="ECO:0000256" key="5">
    <source>
        <dbReference type="SAM" id="MobiDB-lite"/>
    </source>
</evidence>
<dbReference type="Proteomes" id="UP001214441">
    <property type="component" value="Unassembled WGS sequence"/>
</dbReference>
<keyword evidence="4" id="KW-0238">DNA-binding</keyword>
<keyword evidence="3" id="KW-0411">Iron-sulfur</keyword>